<gene>
    <name evidence="1" type="ORF">ACFSQ3_14600</name>
</gene>
<evidence type="ECO:0008006" key="3">
    <source>
        <dbReference type="Google" id="ProtNLM"/>
    </source>
</evidence>
<dbReference type="Proteomes" id="UP001597393">
    <property type="component" value="Unassembled WGS sequence"/>
</dbReference>
<evidence type="ECO:0000313" key="2">
    <source>
        <dbReference type="Proteomes" id="UP001597393"/>
    </source>
</evidence>
<evidence type="ECO:0000313" key="1">
    <source>
        <dbReference type="EMBL" id="MFD2600185.1"/>
    </source>
</evidence>
<comment type="caution">
    <text evidence="1">The sequence shown here is derived from an EMBL/GenBank/DDBJ whole genome shotgun (WGS) entry which is preliminary data.</text>
</comment>
<organism evidence="1 2">
    <name type="scientific">Sphingobacterium corticis</name>
    <dbReference type="NCBI Taxonomy" id="1812823"/>
    <lineage>
        <taxon>Bacteria</taxon>
        <taxon>Pseudomonadati</taxon>
        <taxon>Bacteroidota</taxon>
        <taxon>Sphingobacteriia</taxon>
        <taxon>Sphingobacteriales</taxon>
        <taxon>Sphingobacteriaceae</taxon>
        <taxon>Sphingobacterium</taxon>
    </lineage>
</organism>
<protein>
    <recommendedName>
        <fullName evidence="3">CdiI C-terminal domain-containing protein</fullName>
    </recommendedName>
</protein>
<name>A0ABW5NMN5_9SPHI</name>
<dbReference type="RefSeq" id="WP_380870325.1">
    <property type="nucleotide sequence ID" value="NZ_JBHUMA010000009.1"/>
</dbReference>
<dbReference type="EMBL" id="JBHUMA010000009">
    <property type="protein sequence ID" value="MFD2600185.1"/>
    <property type="molecule type" value="Genomic_DNA"/>
</dbReference>
<reference evidence="2" key="1">
    <citation type="journal article" date="2019" name="Int. J. Syst. Evol. Microbiol.">
        <title>The Global Catalogue of Microorganisms (GCM) 10K type strain sequencing project: providing services to taxonomists for standard genome sequencing and annotation.</title>
        <authorList>
            <consortium name="The Broad Institute Genomics Platform"/>
            <consortium name="The Broad Institute Genome Sequencing Center for Infectious Disease"/>
            <person name="Wu L."/>
            <person name="Ma J."/>
        </authorList>
    </citation>
    <scope>NUCLEOTIDE SEQUENCE [LARGE SCALE GENOMIC DNA]</scope>
    <source>
        <strain evidence="2">KCTC 42248</strain>
    </source>
</reference>
<keyword evidence="2" id="KW-1185">Reference proteome</keyword>
<accession>A0ABW5NMN5</accession>
<proteinExistence type="predicted"/>
<sequence length="158" mass="18667">MDNTLENKAKFFAQYWDQTVLMNIGHPFKGDNTPDNWYKKFEHDYLLLKSLSAISDEQAIECCRYKSDLSFFTKKKWEVVRHEHHIILESKRSAHSFSIDLVSGDVEFYNNDELEVTISDTTKDYLRGESFLVPFYDLDKEEILNRGWAVLEQEVRNG</sequence>